<evidence type="ECO:0000256" key="6">
    <source>
        <dbReference type="ARBA" id="ARBA00022729"/>
    </source>
</evidence>
<proteinExistence type="predicted"/>
<dbReference type="SUPFAM" id="SSF56112">
    <property type="entry name" value="Protein kinase-like (PK-like)"/>
    <property type="match status" value="1"/>
</dbReference>
<evidence type="ECO:0000313" key="21">
    <source>
        <dbReference type="Proteomes" id="UP001632038"/>
    </source>
</evidence>
<dbReference type="EC" id="2.7.11.1" evidence="2"/>
<feature type="transmembrane region" description="Helical" evidence="17">
    <location>
        <begin position="299"/>
        <end position="318"/>
    </location>
</feature>
<evidence type="ECO:0000256" key="4">
    <source>
        <dbReference type="ARBA" id="ARBA00022679"/>
    </source>
</evidence>
<dbReference type="PANTHER" id="PTHR46008">
    <property type="entry name" value="LEAF RUST 10 DISEASE-RESISTANCE LOCUS RECEPTOR-LIKE PROTEIN KINASE-LIKE 1.4"/>
    <property type="match status" value="1"/>
</dbReference>
<organism evidence="20 21">
    <name type="scientific">Castilleja foliolosa</name>
    <dbReference type="NCBI Taxonomy" id="1961234"/>
    <lineage>
        <taxon>Eukaryota</taxon>
        <taxon>Viridiplantae</taxon>
        <taxon>Streptophyta</taxon>
        <taxon>Embryophyta</taxon>
        <taxon>Tracheophyta</taxon>
        <taxon>Spermatophyta</taxon>
        <taxon>Magnoliopsida</taxon>
        <taxon>eudicotyledons</taxon>
        <taxon>Gunneridae</taxon>
        <taxon>Pentapetalae</taxon>
        <taxon>asterids</taxon>
        <taxon>lamiids</taxon>
        <taxon>Lamiales</taxon>
        <taxon>Orobanchaceae</taxon>
        <taxon>Pedicularideae</taxon>
        <taxon>Castillejinae</taxon>
        <taxon>Castilleja</taxon>
    </lineage>
</organism>
<evidence type="ECO:0000256" key="3">
    <source>
        <dbReference type="ARBA" id="ARBA00022527"/>
    </source>
</evidence>
<feature type="region of interest" description="Disordered" evidence="16">
    <location>
        <begin position="241"/>
        <end position="291"/>
    </location>
</feature>
<evidence type="ECO:0000256" key="12">
    <source>
        <dbReference type="ARBA" id="ARBA00023180"/>
    </source>
</evidence>
<dbReference type="InterPro" id="IPR025287">
    <property type="entry name" value="WAK_GUB"/>
</dbReference>
<name>A0ABD3CLL5_9LAMI</name>
<dbReference type="Pfam" id="PF13947">
    <property type="entry name" value="GUB_WAK_bind"/>
    <property type="match status" value="1"/>
</dbReference>
<dbReference type="AlphaFoldDB" id="A0ABD3CLL5"/>
<keyword evidence="21" id="KW-1185">Reference proteome</keyword>
<evidence type="ECO:0000256" key="1">
    <source>
        <dbReference type="ARBA" id="ARBA00004167"/>
    </source>
</evidence>
<sequence>MPPFLHSLLAALLLREAANSTCNHTSCGGNIINVTYPFTGGDRHPNCGPPGLALTCRGNTTELTQNSVTYSVLQLDQDRKTLTLSRPDLYTNNMCPTQFHNTSLNPDQFSYGSPLNDVVTLFYGCNLSAFEVMPYNIFSCKSRGFNYSDAYYLIGAGPEDQLYRGISASCNVSINVPVLNTAGAGLRAAILSLEEALMQGFRVNYNVPHERLCAECSRLGGQCGFDLVSGRRSCVCGHGPCPSSSTPPPESSSNTPSSSTPPPESSPNAPSSSKPPPESSPNATRPFEGNNSSNLGTNIGFLIGGAVLVGIALGWLIFNCRLREKHLLQRRVSQAASEQITTPTNCTKSCNLSFTPANSDLIGHSAYFGVQIFSYSELEEATDNFNPSGVLGGGGYGVVYRGVLSDGRLVAVKRLHEKNFKSVEQLMNELEILTQLRHENLVTLYGCTSKRSHELLLVYEYIPNGTLAEHLHGKLANLGLLSWPVRLNIAIETADVLDYLHKSGIIHRDVKTNNILLGSDFHVKIADFGLSRFSRYDVTHVSTAPQGTPGYVDPEYYHCYQLTEKSDVYSFGVVLIELISSLQAVDTSRPRHAINLADMAINKIQNHALHELVDSSLGFELDSSVRKMATLVAELASRCLQRNRKMRPSMEEVLECLRSIQNEESNGQNVEIVGILPGGNTGPVTRSVSSPLLDTLATEKSVSGSKPNYSW</sequence>
<dbReference type="FunFam" id="1.10.510.10:FF:000161">
    <property type="entry name" value="Wall-associated receptor kinase-like 20"/>
    <property type="match status" value="1"/>
</dbReference>
<evidence type="ECO:0000256" key="13">
    <source>
        <dbReference type="ARBA" id="ARBA00047899"/>
    </source>
</evidence>
<keyword evidence="4" id="KW-0808">Transferase</keyword>
<evidence type="ECO:0000256" key="7">
    <source>
        <dbReference type="ARBA" id="ARBA00022741"/>
    </source>
</evidence>
<accession>A0ABD3CLL5</accession>
<keyword evidence="11 17" id="KW-0472">Membrane</keyword>
<dbReference type="EMBL" id="JAVIJP010000032">
    <property type="protein sequence ID" value="KAL3630352.1"/>
    <property type="molecule type" value="Genomic_DNA"/>
</dbReference>
<reference evidence="21" key="1">
    <citation type="journal article" date="2024" name="IScience">
        <title>Strigolactones Initiate the Formation of Haustorium-like Structures in Castilleja.</title>
        <authorList>
            <person name="Buerger M."/>
            <person name="Peterson D."/>
            <person name="Chory J."/>
        </authorList>
    </citation>
    <scope>NUCLEOTIDE SEQUENCE [LARGE SCALE GENOMIC DNA]</scope>
</reference>
<keyword evidence="3" id="KW-0723">Serine/threonine-protein kinase</keyword>
<feature type="binding site" evidence="15">
    <location>
        <position position="413"/>
    </location>
    <ligand>
        <name>ATP</name>
        <dbReference type="ChEBI" id="CHEBI:30616"/>
    </ligand>
</feature>
<feature type="domain" description="Protein kinase" evidence="19">
    <location>
        <begin position="385"/>
        <end position="660"/>
    </location>
</feature>
<dbReference type="InterPro" id="IPR008271">
    <property type="entry name" value="Ser/Thr_kinase_AS"/>
</dbReference>
<evidence type="ECO:0000256" key="17">
    <source>
        <dbReference type="SAM" id="Phobius"/>
    </source>
</evidence>
<evidence type="ECO:0000256" key="18">
    <source>
        <dbReference type="SAM" id="SignalP"/>
    </source>
</evidence>
<evidence type="ECO:0000256" key="11">
    <source>
        <dbReference type="ARBA" id="ARBA00023136"/>
    </source>
</evidence>
<evidence type="ECO:0000256" key="9">
    <source>
        <dbReference type="ARBA" id="ARBA00022840"/>
    </source>
</evidence>
<dbReference type="PROSITE" id="PS50011">
    <property type="entry name" value="PROTEIN_KINASE_DOM"/>
    <property type="match status" value="1"/>
</dbReference>
<dbReference type="GO" id="GO:0005886">
    <property type="term" value="C:plasma membrane"/>
    <property type="evidence" value="ECO:0007669"/>
    <property type="project" value="UniProtKB-ARBA"/>
</dbReference>
<dbReference type="Gene3D" id="3.30.200.20">
    <property type="entry name" value="Phosphorylase Kinase, domain 1"/>
    <property type="match status" value="1"/>
</dbReference>
<evidence type="ECO:0000313" key="20">
    <source>
        <dbReference type="EMBL" id="KAL3630352.1"/>
    </source>
</evidence>
<evidence type="ECO:0000256" key="2">
    <source>
        <dbReference type="ARBA" id="ARBA00012513"/>
    </source>
</evidence>
<comment type="catalytic activity">
    <reaction evidence="13">
        <text>L-threonyl-[protein] + ATP = O-phospho-L-threonyl-[protein] + ADP + H(+)</text>
        <dbReference type="Rhea" id="RHEA:46608"/>
        <dbReference type="Rhea" id="RHEA-COMP:11060"/>
        <dbReference type="Rhea" id="RHEA-COMP:11605"/>
        <dbReference type="ChEBI" id="CHEBI:15378"/>
        <dbReference type="ChEBI" id="CHEBI:30013"/>
        <dbReference type="ChEBI" id="CHEBI:30616"/>
        <dbReference type="ChEBI" id="CHEBI:61977"/>
        <dbReference type="ChEBI" id="CHEBI:456216"/>
        <dbReference type="EC" id="2.7.11.1"/>
    </reaction>
</comment>
<dbReference type="Pfam" id="PF00069">
    <property type="entry name" value="Pkinase"/>
    <property type="match status" value="1"/>
</dbReference>
<evidence type="ECO:0000256" key="8">
    <source>
        <dbReference type="ARBA" id="ARBA00022777"/>
    </source>
</evidence>
<keyword evidence="8" id="KW-0418">Kinase</keyword>
<keyword evidence="7 15" id="KW-0547">Nucleotide-binding</keyword>
<keyword evidence="5 17" id="KW-0812">Transmembrane</keyword>
<evidence type="ECO:0000259" key="19">
    <source>
        <dbReference type="PROSITE" id="PS50011"/>
    </source>
</evidence>
<dbReference type="InterPro" id="IPR032872">
    <property type="entry name" value="WAK_assoc_C"/>
</dbReference>
<gene>
    <name evidence="20" type="ORF">CASFOL_023336</name>
</gene>
<comment type="caution">
    <text evidence="20">The sequence shown here is derived from an EMBL/GenBank/DDBJ whole genome shotgun (WGS) entry which is preliminary data.</text>
</comment>
<feature type="chain" id="PRO_5044757230" description="non-specific serine/threonine protein kinase" evidence="18">
    <location>
        <begin position="21"/>
        <end position="711"/>
    </location>
</feature>
<dbReference type="Proteomes" id="UP001632038">
    <property type="component" value="Unassembled WGS sequence"/>
</dbReference>
<dbReference type="Gene3D" id="1.10.510.10">
    <property type="entry name" value="Transferase(Phosphotransferase) domain 1"/>
    <property type="match status" value="1"/>
</dbReference>
<comment type="catalytic activity">
    <reaction evidence="14">
        <text>L-seryl-[protein] + ATP = O-phospho-L-seryl-[protein] + ADP + H(+)</text>
        <dbReference type="Rhea" id="RHEA:17989"/>
        <dbReference type="Rhea" id="RHEA-COMP:9863"/>
        <dbReference type="Rhea" id="RHEA-COMP:11604"/>
        <dbReference type="ChEBI" id="CHEBI:15378"/>
        <dbReference type="ChEBI" id="CHEBI:29999"/>
        <dbReference type="ChEBI" id="CHEBI:30616"/>
        <dbReference type="ChEBI" id="CHEBI:83421"/>
        <dbReference type="ChEBI" id="CHEBI:456216"/>
        <dbReference type="EC" id="2.7.11.1"/>
    </reaction>
</comment>
<dbReference type="PROSITE" id="PS00108">
    <property type="entry name" value="PROTEIN_KINASE_ST"/>
    <property type="match status" value="1"/>
</dbReference>
<dbReference type="GO" id="GO:0004674">
    <property type="term" value="F:protein serine/threonine kinase activity"/>
    <property type="evidence" value="ECO:0007669"/>
    <property type="project" value="UniProtKB-KW"/>
</dbReference>
<dbReference type="SMART" id="SM00220">
    <property type="entry name" value="S_TKc"/>
    <property type="match status" value="1"/>
</dbReference>
<evidence type="ECO:0000256" key="14">
    <source>
        <dbReference type="ARBA" id="ARBA00048679"/>
    </source>
</evidence>
<dbReference type="PROSITE" id="PS00107">
    <property type="entry name" value="PROTEIN_KINASE_ATP"/>
    <property type="match status" value="1"/>
</dbReference>
<dbReference type="GO" id="GO:0005524">
    <property type="term" value="F:ATP binding"/>
    <property type="evidence" value="ECO:0007669"/>
    <property type="project" value="UniProtKB-UniRule"/>
</dbReference>
<dbReference type="PANTHER" id="PTHR46008:SF63">
    <property type="entry name" value="LEAF RUST 10 DISEASE-RESISTANCE LOCUS RECEPTOR-LIKE PROTEIN KINASE-LIKE 1.4 ISOFORM X1"/>
    <property type="match status" value="1"/>
</dbReference>
<dbReference type="Pfam" id="PF14380">
    <property type="entry name" value="WAK_assoc"/>
    <property type="match status" value="1"/>
</dbReference>
<keyword evidence="9 15" id="KW-0067">ATP-binding</keyword>
<evidence type="ECO:0000256" key="16">
    <source>
        <dbReference type="SAM" id="MobiDB-lite"/>
    </source>
</evidence>
<protein>
    <recommendedName>
        <fullName evidence="2">non-specific serine/threonine protein kinase</fullName>
        <ecNumber evidence="2">2.7.11.1</ecNumber>
    </recommendedName>
</protein>
<evidence type="ECO:0000256" key="15">
    <source>
        <dbReference type="PROSITE-ProRule" id="PRU10141"/>
    </source>
</evidence>
<feature type="signal peptide" evidence="18">
    <location>
        <begin position="1"/>
        <end position="20"/>
    </location>
</feature>
<dbReference type="InterPro" id="IPR000719">
    <property type="entry name" value="Prot_kinase_dom"/>
</dbReference>
<keyword evidence="6 18" id="KW-0732">Signal</keyword>
<dbReference type="InterPro" id="IPR011009">
    <property type="entry name" value="Kinase-like_dom_sf"/>
</dbReference>
<keyword evidence="12" id="KW-0325">Glycoprotein</keyword>
<evidence type="ECO:0000256" key="5">
    <source>
        <dbReference type="ARBA" id="ARBA00022692"/>
    </source>
</evidence>
<keyword evidence="10 17" id="KW-1133">Transmembrane helix</keyword>
<comment type="subcellular location">
    <subcellularLocation>
        <location evidence="1">Membrane</location>
        <topology evidence="1">Single-pass membrane protein</topology>
    </subcellularLocation>
</comment>
<dbReference type="InterPro" id="IPR017441">
    <property type="entry name" value="Protein_kinase_ATP_BS"/>
</dbReference>
<evidence type="ECO:0000256" key="10">
    <source>
        <dbReference type="ARBA" id="ARBA00022989"/>
    </source>
</evidence>